<proteinExistence type="predicted"/>
<feature type="transmembrane region" description="Helical" evidence="2">
    <location>
        <begin position="224"/>
        <end position="243"/>
    </location>
</feature>
<feature type="compositionally biased region" description="Basic and acidic residues" evidence="1">
    <location>
        <begin position="477"/>
        <end position="488"/>
    </location>
</feature>
<feature type="transmembrane region" description="Helical" evidence="2">
    <location>
        <begin position="272"/>
        <end position="290"/>
    </location>
</feature>
<dbReference type="Proteomes" id="UP000311382">
    <property type="component" value="Unassembled WGS sequence"/>
</dbReference>
<dbReference type="GO" id="GO:0005886">
    <property type="term" value="C:plasma membrane"/>
    <property type="evidence" value="ECO:0007669"/>
    <property type="project" value="TreeGrafter"/>
</dbReference>
<feature type="transmembrane region" description="Helical" evidence="2">
    <location>
        <begin position="150"/>
        <end position="176"/>
    </location>
</feature>
<protein>
    <submittedName>
        <fullName evidence="3">SBF-like CPA transporter family-domain-containing protein</fullName>
    </submittedName>
</protein>
<accession>A0A5C5FV65</accession>
<sequence length="488" mass="52510">MAAAPQSPSGDSTSEATSTLDRAITPTDPLTVKEVPDGDPIDLVRGEQGARDKPVQPPAREEAQEDARPLTQGQRAWKATKRVLGLLLDQWFLIGIGVVIVLAWAFPNVARQGGEMHSEWSIRLLCVAVIFLISGLSIPPRNMYLRARDWRLHLVCNITTFLLFPTIVFAIVSAVQAADPEHKRFDRWALVGLVVMGVMPTTVSSNVTMTGLAGGDVAGTTIEVLLGNTLGTFLSPALLEMFLSGSTWDFGKPVASGGGGIGEVYRQVIEQLGYSVFIPLFVGECIQYVFPKQTKWTLKTFYLAKVGTFCLLLVIWSTFSGAFYSGSFERISGEAVAMIVCVNLGLYLLFSLVIYAVCRLVPVPQGKSTRGEDGKRATGPLLSPERTIAALFCGGAKGAALGAPIVSILYGGLSPIDRGLVSLPLVLYQGSQVALGQGAVVLLRKWNERQKLREKEAAEGKVRKGDEEAARASSGEGRLDEEVKRSGA</sequence>
<dbReference type="Pfam" id="PF13593">
    <property type="entry name" value="SBF_like"/>
    <property type="match status" value="1"/>
</dbReference>
<dbReference type="PANTHER" id="PTHR18640">
    <property type="entry name" value="SOLUTE CARRIER FAMILY 10 MEMBER 7"/>
    <property type="match status" value="1"/>
</dbReference>
<feature type="compositionally biased region" description="Polar residues" evidence="1">
    <location>
        <begin position="1"/>
        <end position="20"/>
    </location>
</feature>
<dbReference type="EMBL" id="SOZI01000057">
    <property type="protein sequence ID" value="TNY20817.1"/>
    <property type="molecule type" value="Genomic_DNA"/>
</dbReference>
<feature type="region of interest" description="Disordered" evidence="1">
    <location>
        <begin position="1"/>
        <end position="73"/>
    </location>
</feature>
<dbReference type="STRING" id="5288.A0A5C5FV65"/>
<evidence type="ECO:0000313" key="3">
    <source>
        <dbReference type="EMBL" id="TNY20817.1"/>
    </source>
</evidence>
<keyword evidence="2" id="KW-1133">Transmembrane helix</keyword>
<feature type="compositionally biased region" description="Basic and acidic residues" evidence="1">
    <location>
        <begin position="454"/>
        <end position="470"/>
    </location>
</feature>
<keyword evidence="2" id="KW-0472">Membrane</keyword>
<feature type="transmembrane region" description="Helical" evidence="2">
    <location>
        <begin position="188"/>
        <end position="212"/>
    </location>
</feature>
<dbReference type="OrthoDB" id="188035at2759"/>
<evidence type="ECO:0000256" key="2">
    <source>
        <dbReference type="SAM" id="Phobius"/>
    </source>
</evidence>
<keyword evidence="2" id="KW-0812">Transmembrane</keyword>
<keyword evidence="4" id="KW-1185">Reference proteome</keyword>
<feature type="transmembrane region" description="Helical" evidence="2">
    <location>
        <begin position="302"/>
        <end position="324"/>
    </location>
</feature>
<dbReference type="InterPro" id="IPR016833">
    <property type="entry name" value="Put_Na-Bile_cotransptr"/>
</dbReference>
<evidence type="ECO:0000256" key="1">
    <source>
        <dbReference type="SAM" id="MobiDB-lite"/>
    </source>
</evidence>
<gene>
    <name evidence="3" type="ORF">DMC30DRAFT_364397</name>
</gene>
<name>A0A5C5FV65_9BASI</name>
<comment type="caution">
    <text evidence="3">The sequence shown here is derived from an EMBL/GenBank/DDBJ whole genome shotgun (WGS) entry which is preliminary data.</text>
</comment>
<feature type="transmembrane region" description="Helical" evidence="2">
    <location>
        <begin position="83"/>
        <end position="105"/>
    </location>
</feature>
<feature type="transmembrane region" description="Helical" evidence="2">
    <location>
        <begin position="120"/>
        <end position="138"/>
    </location>
</feature>
<evidence type="ECO:0000313" key="4">
    <source>
        <dbReference type="Proteomes" id="UP000311382"/>
    </source>
</evidence>
<feature type="transmembrane region" description="Helical" evidence="2">
    <location>
        <begin position="336"/>
        <end position="358"/>
    </location>
</feature>
<reference evidence="3 4" key="1">
    <citation type="submission" date="2019-03" db="EMBL/GenBank/DDBJ databases">
        <title>Rhodosporidium diobovatum UCD-FST 08-225 genome sequencing, assembly, and annotation.</title>
        <authorList>
            <person name="Fakankun I.U."/>
            <person name="Fristensky B."/>
            <person name="Levin D.B."/>
        </authorList>
    </citation>
    <scope>NUCLEOTIDE SEQUENCE [LARGE SCALE GENOMIC DNA]</scope>
    <source>
        <strain evidence="3 4">UCD-FST 08-225</strain>
    </source>
</reference>
<feature type="region of interest" description="Disordered" evidence="1">
    <location>
        <begin position="454"/>
        <end position="488"/>
    </location>
</feature>
<dbReference type="Gene3D" id="1.20.1530.20">
    <property type="match status" value="1"/>
</dbReference>
<feature type="transmembrane region" description="Helical" evidence="2">
    <location>
        <begin position="425"/>
        <end position="443"/>
    </location>
</feature>
<feature type="transmembrane region" description="Helical" evidence="2">
    <location>
        <begin position="388"/>
        <end position="413"/>
    </location>
</feature>
<dbReference type="InterPro" id="IPR038770">
    <property type="entry name" value="Na+/solute_symporter_sf"/>
</dbReference>
<feature type="compositionally biased region" description="Basic and acidic residues" evidence="1">
    <location>
        <begin position="42"/>
        <end position="68"/>
    </location>
</feature>
<dbReference type="PANTHER" id="PTHR18640:SF5">
    <property type="entry name" value="SODIUM_BILE ACID COTRANSPORTER 7"/>
    <property type="match status" value="1"/>
</dbReference>
<organism evidence="3 4">
    <name type="scientific">Rhodotorula diobovata</name>
    <dbReference type="NCBI Taxonomy" id="5288"/>
    <lineage>
        <taxon>Eukaryota</taxon>
        <taxon>Fungi</taxon>
        <taxon>Dikarya</taxon>
        <taxon>Basidiomycota</taxon>
        <taxon>Pucciniomycotina</taxon>
        <taxon>Microbotryomycetes</taxon>
        <taxon>Sporidiobolales</taxon>
        <taxon>Sporidiobolaceae</taxon>
        <taxon>Rhodotorula</taxon>
    </lineage>
</organism>
<dbReference type="AlphaFoldDB" id="A0A5C5FV65"/>